<dbReference type="Proteomes" id="UP000641454">
    <property type="component" value="Unassembled WGS sequence"/>
</dbReference>
<proteinExistence type="predicted"/>
<keyword evidence="2" id="KW-1185">Reference proteome</keyword>
<dbReference type="AlphaFoldDB" id="A0A923MZB8"/>
<evidence type="ECO:0000313" key="2">
    <source>
        <dbReference type="Proteomes" id="UP000641454"/>
    </source>
</evidence>
<sequence length="102" mass="11602">MIPKAILNKVTKLNEMIASHIDSDGGAIGVIDTNGTWQAPTVYSIVINLNSIRIDSYDVYVNETKVYDSFRFNKSNPYQQIECNETLNDLIKQYRKSIKSLN</sequence>
<comment type="caution">
    <text evidence="1">The sequence shown here is derived from an EMBL/GenBank/DDBJ whole genome shotgun (WGS) entry which is preliminary data.</text>
</comment>
<dbReference type="EMBL" id="JACRUL010000003">
    <property type="protein sequence ID" value="MBC5843275.1"/>
    <property type="molecule type" value="Genomic_DNA"/>
</dbReference>
<reference evidence="1 2" key="1">
    <citation type="submission" date="2020-08" db="EMBL/GenBank/DDBJ databases">
        <title>Description of novel Flavobacterium F-392 isolate.</title>
        <authorList>
            <person name="Saticioglu I.B."/>
            <person name="Duman M."/>
            <person name="Altun S."/>
        </authorList>
    </citation>
    <scope>NUCLEOTIDE SEQUENCE [LARGE SCALE GENOMIC DNA]</scope>
    <source>
        <strain evidence="1 2">F-392</strain>
    </source>
</reference>
<protein>
    <submittedName>
        <fullName evidence="1">Uncharacterized protein</fullName>
    </submittedName>
</protein>
<name>A0A923MZB8_9FLAO</name>
<accession>A0A923MZB8</accession>
<organism evidence="1 2">
    <name type="scientific">Flavobacterium muglaense</name>
    <dbReference type="NCBI Taxonomy" id="2764716"/>
    <lineage>
        <taxon>Bacteria</taxon>
        <taxon>Pseudomonadati</taxon>
        <taxon>Bacteroidota</taxon>
        <taxon>Flavobacteriia</taxon>
        <taxon>Flavobacteriales</taxon>
        <taxon>Flavobacteriaceae</taxon>
        <taxon>Flavobacterium</taxon>
    </lineage>
</organism>
<evidence type="ECO:0000313" key="1">
    <source>
        <dbReference type="EMBL" id="MBC5843275.1"/>
    </source>
</evidence>
<dbReference type="RefSeq" id="WP_187016971.1">
    <property type="nucleotide sequence ID" value="NZ_JACRUK010000003.1"/>
</dbReference>
<gene>
    <name evidence="1" type="ORF">H8R25_02330</name>
</gene>